<dbReference type="Pfam" id="PF25387">
    <property type="entry name" value="ADGRF3_N"/>
    <property type="match status" value="1"/>
</dbReference>
<evidence type="ECO:0000259" key="11">
    <source>
        <dbReference type="PROSITE" id="PS50024"/>
    </source>
</evidence>
<keyword evidence="6 10" id="KW-1133">Transmembrane helix</keyword>
<keyword evidence="9" id="KW-0325">Glycoprotein</keyword>
<feature type="domain" description="GAIN-B" evidence="12">
    <location>
        <begin position="888"/>
        <end position="1054"/>
    </location>
</feature>
<dbReference type="InterPro" id="IPR057400">
    <property type="entry name" value="ADGRF3/5_N"/>
</dbReference>
<dbReference type="Gene3D" id="1.20.1070.10">
    <property type="entry name" value="Rhodopsin 7-helix transmembrane proteins"/>
    <property type="match status" value="1"/>
</dbReference>
<feature type="transmembrane region" description="Helical" evidence="10">
    <location>
        <begin position="1259"/>
        <end position="1280"/>
    </location>
</feature>
<reference evidence="15" key="1">
    <citation type="journal article" date="2023" name="DNA Res.">
        <title>Chromosome-level genome assembly of Phrynocephalus forsythii using third-generation DNA sequencing and Hi-C analysis.</title>
        <authorList>
            <person name="Qi Y."/>
            <person name="Zhao W."/>
            <person name="Zhao Y."/>
            <person name="Niu C."/>
            <person name="Cao S."/>
            <person name="Zhang Y."/>
        </authorList>
    </citation>
    <scope>NUCLEOTIDE SEQUENCE</scope>
    <source>
        <tissue evidence="15">Muscle</tissue>
    </source>
</reference>
<dbReference type="InterPro" id="IPR008078">
    <property type="entry name" value="GPCR_2_Ig-hepta-like_rcpt"/>
</dbReference>
<dbReference type="PROSITE" id="PS50261">
    <property type="entry name" value="G_PROTEIN_RECEP_F2_4"/>
    <property type="match status" value="1"/>
</dbReference>
<feature type="domain" description="SEA" evidence="11">
    <location>
        <begin position="216"/>
        <end position="338"/>
    </location>
</feature>
<dbReference type="GO" id="GO:0045444">
    <property type="term" value="P:fat cell differentiation"/>
    <property type="evidence" value="ECO:0007669"/>
    <property type="project" value="TreeGrafter"/>
</dbReference>
<evidence type="ECO:0000256" key="10">
    <source>
        <dbReference type="SAM" id="Phobius"/>
    </source>
</evidence>
<sequence>MVGSPQPWQVGEEGLLLLAGHAKGQIPLQVINCIPFGPLELRLLGVAAELHFVKEMALSSRLLSYACPLSAAGNQLPSPPCALAGLRALLTLCSGRVPAVTLGISAVEYTVGIEINFADSSLQNSLRSYFKNLSFPLLLNVSDSSVKMSSINVTTVCDSTGANSTHCYCEHGYEWPAEACALQPTCPKASAAEESCNCIAQLPPKGTYCQLHSEDASSVYIIEMSVRLDLPFQDDLWNSSSTLFKKYKHDLEKVFFAGYSSLPGFRNVTVTGFRPGSIVVPYTVIAARDIPVERANSKIAADLKDTYNLIDNSFRREIPDGVNFSVSPERIFKGDTVKMTCESKSTSSNASWDFSGHLISTGTRHSIMNDITDGKSVSTLTITSIQLSETGNYTCAFMEWGTNLTLIYKAVENIAVSQLHIMPSENVSVVCNGESKELRCCTDAEIELTSSWKTNGALNISGSPTSINNYCTTYVLQANESQCPADKSGAKTDYTCELNSTYGARNYSVIGVTYFRLAKVNITSIPDGKVSEGHSFSVSCISDVSNYNEVTWQIQTGSSIKNVDKVWYTTSKSNRGAVSVLTVGNANQNWAGTYICTFYQSFLNSSAHLEMDIVPLPQQQDIRRDPIDTSVSCPMNRDLKCCTHRKENYTVVFYDLQRPQSVLAERRLEGRLNCYYHNLQITEDHCNSVGHSVQMFCEFSNQINDSIKSSPLILNLVSVKNIRCDSSDLGVGENGALITMPCSQSNETATSVRGNITYKCDNAKWITVNNSCLIVPVNELLNSAEELVFSPESVQNLPTYLESLDTTIKKEQQNITNSVANLKAVVEILNMVSIIPVDANQTTMEHFLSTVDTIMTSPTETWKEFKNGSSQLLDSVERFSESLQPLNDTIPLVRYDNIQLEGAVIGKNNGSDYHKSFVFPKSANLSGSVLIDEAKINRTGTSFSTIISVAYSSFGHIDPQNNKRPGFVINGLVLTTVVSPSDRLNDDFQINMTFAKSEKSLKNPKCVFWKFNLSADGGGWVDAGCESREDAHQVTCSCNHLTSFSVLMSASHEDSVALTYLTYIGLGVSILSLVVCIGIELAVWKSVTKTRISYMRHVCILNISISLLIADIWFLVVAVMDDKNYQVDQRICTAATFFIHYFYLCVFFWMLTLGLMLFYHLVFILHNTSKTVMKAVSICLGYVCPLAISLVTMASTLPQGTYTKKKVCLLNWEDSRALLALVIPALVIVAINAIVTIIVMAKISRRSIGEKSMSEEHTLLYRIAKCIGVLTPLLGLTWGFGFATVIPESPTIFHILFTIFNSFQGLFILLCGAFWDRKVREALLNKCSFSRWSSQHTKSTSQGMSAPMLSISSPFSRTLNNLFGKAGKYQVSSTESASSSPENTSKTYSLMT</sequence>
<evidence type="ECO:0000256" key="9">
    <source>
        <dbReference type="ARBA" id="ARBA00023180"/>
    </source>
</evidence>
<keyword evidence="4 10" id="KW-0812">Transmembrane</keyword>
<dbReference type="GO" id="GO:0006112">
    <property type="term" value="P:energy reserve metabolic process"/>
    <property type="evidence" value="ECO:0007669"/>
    <property type="project" value="TreeGrafter"/>
</dbReference>
<dbReference type="Pfam" id="PF01825">
    <property type="entry name" value="GPS"/>
    <property type="match status" value="1"/>
</dbReference>
<dbReference type="Gene3D" id="2.60.40.10">
    <property type="entry name" value="Immunoglobulins"/>
    <property type="match status" value="2"/>
</dbReference>
<evidence type="ECO:0000259" key="14">
    <source>
        <dbReference type="PROSITE" id="PS50835"/>
    </source>
</evidence>
<evidence type="ECO:0000256" key="8">
    <source>
        <dbReference type="ARBA" id="ARBA00023157"/>
    </source>
</evidence>
<dbReference type="Gene3D" id="2.60.220.50">
    <property type="match status" value="1"/>
</dbReference>
<keyword evidence="16" id="KW-1185">Reference proteome</keyword>
<evidence type="ECO:0000256" key="4">
    <source>
        <dbReference type="ARBA" id="ARBA00022692"/>
    </source>
</evidence>
<dbReference type="InterPro" id="IPR007110">
    <property type="entry name" value="Ig-like_dom"/>
</dbReference>
<feature type="domain" description="Ig-like" evidence="14">
    <location>
        <begin position="319"/>
        <end position="412"/>
    </location>
</feature>
<dbReference type="InterPro" id="IPR000203">
    <property type="entry name" value="GPS"/>
</dbReference>
<feature type="transmembrane region" description="Helical" evidence="10">
    <location>
        <begin position="1099"/>
        <end position="1120"/>
    </location>
</feature>
<evidence type="ECO:0008006" key="17">
    <source>
        <dbReference type="Google" id="ProtNLM"/>
    </source>
</evidence>
<dbReference type="Pfam" id="PF13927">
    <property type="entry name" value="Ig_3"/>
    <property type="match status" value="1"/>
</dbReference>
<name>A0A9Q1B9Z8_9SAUR</name>
<dbReference type="InterPro" id="IPR000082">
    <property type="entry name" value="SEA_dom"/>
</dbReference>
<evidence type="ECO:0000256" key="3">
    <source>
        <dbReference type="ARBA" id="ARBA00022475"/>
    </source>
</evidence>
<gene>
    <name evidence="15" type="ORF">JRQ81_001971</name>
</gene>
<keyword evidence="8" id="KW-1015">Disulfide bond</keyword>
<feature type="transmembrane region" description="Helical" evidence="10">
    <location>
        <begin position="1140"/>
        <end position="1163"/>
    </location>
</feature>
<feature type="transmembrane region" description="Helical" evidence="10">
    <location>
        <begin position="1060"/>
        <end position="1087"/>
    </location>
</feature>
<dbReference type="GO" id="GO:0007166">
    <property type="term" value="P:cell surface receptor signaling pathway"/>
    <property type="evidence" value="ECO:0007669"/>
    <property type="project" value="InterPro"/>
</dbReference>
<comment type="subcellular location">
    <subcellularLocation>
        <location evidence="1">Cell membrane</location>
        <topology evidence="1">Multi-pass membrane protein</topology>
    </subcellularLocation>
</comment>
<accession>A0A9Q1B9Z8</accession>
<dbReference type="PRINTS" id="PR01695">
    <property type="entry name" value="IGHEPTARCPTR"/>
</dbReference>
<feature type="transmembrane region" description="Helical" evidence="10">
    <location>
        <begin position="1217"/>
        <end position="1239"/>
    </location>
</feature>
<comment type="caution">
    <text evidence="15">The sequence shown here is derived from an EMBL/GenBank/DDBJ whole genome shotgun (WGS) entry which is preliminary data.</text>
</comment>
<evidence type="ECO:0000259" key="13">
    <source>
        <dbReference type="PROSITE" id="PS50261"/>
    </source>
</evidence>
<dbReference type="SUPFAM" id="SSF82671">
    <property type="entry name" value="SEA domain"/>
    <property type="match status" value="1"/>
</dbReference>
<dbReference type="SUPFAM" id="SSF48726">
    <property type="entry name" value="Immunoglobulin"/>
    <property type="match status" value="2"/>
</dbReference>
<feature type="transmembrane region" description="Helical" evidence="10">
    <location>
        <begin position="1175"/>
        <end position="1197"/>
    </location>
</feature>
<dbReference type="SMART" id="SM00303">
    <property type="entry name" value="GPS"/>
    <property type="match status" value="1"/>
</dbReference>
<dbReference type="InterPro" id="IPR017981">
    <property type="entry name" value="GPCR_2-like_7TM"/>
</dbReference>
<evidence type="ECO:0000256" key="5">
    <source>
        <dbReference type="ARBA" id="ARBA00022729"/>
    </source>
</evidence>
<dbReference type="InterPro" id="IPR057244">
    <property type="entry name" value="GAIN_B"/>
</dbReference>
<dbReference type="GO" id="GO:0007189">
    <property type="term" value="P:adenylate cyclase-activating G protein-coupled receptor signaling pathway"/>
    <property type="evidence" value="ECO:0007669"/>
    <property type="project" value="TreeGrafter"/>
</dbReference>
<dbReference type="PROSITE" id="PS50221">
    <property type="entry name" value="GAIN_B"/>
    <property type="match status" value="1"/>
</dbReference>
<dbReference type="PROSITE" id="PS50024">
    <property type="entry name" value="SEA"/>
    <property type="match status" value="1"/>
</dbReference>
<evidence type="ECO:0000313" key="16">
    <source>
        <dbReference type="Proteomes" id="UP001142489"/>
    </source>
</evidence>
<keyword evidence="5" id="KW-0732">Signal</keyword>
<evidence type="ECO:0000313" key="15">
    <source>
        <dbReference type="EMBL" id="KAJ7346021.1"/>
    </source>
</evidence>
<feature type="transmembrane region" description="Helical" evidence="10">
    <location>
        <begin position="1292"/>
        <end position="1315"/>
    </location>
</feature>
<dbReference type="InterPro" id="IPR046338">
    <property type="entry name" value="GAIN_dom_sf"/>
</dbReference>
<proteinExistence type="inferred from homology"/>
<dbReference type="GO" id="GO:0004930">
    <property type="term" value="F:G protein-coupled receptor activity"/>
    <property type="evidence" value="ECO:0007669"/>
    <property type="project" value="InterPro"/>
</dbReference>
<dbReference type="InterPro" id="IPR000832">
    <property type="entry name" value="GPCR_2_secretin-like"/>
</dbReference>
<evidence type="ECO:0000259" key="12">
    <source>
        <dbReference type="PROSITE" id="PS50221"/>
    </source>
</evidence>
<protein>
    <recommendedName>
        <fullName evidence="17">Adhesion G protein-coupled receptor F5</fullName>
    </recommendedName>
</protein>
<evidence type="ECO:0000256" key="6">
    <source>
        <dbReference type="ARBA" id="ARBA00022989"/>
    </source>
</evidence>
<dbReference type="InterPro" id="IPR003599">
    <property type="entry name" value="Ig_sub"/>
</dbReference>
<dbReference type="GO" id="GO:0031410">
    <property type="term" value="C:cytoplasmic vesicle"/>
    <property type="evidence" value="ECO:0007669"/>
    <property type="project" value="TreeGrafter"/>
</dbReference>
<comment type="similarity">
    <text evidence="2">Belongs to the G-protein coupled receptor 2 family. Adhesion G-protein coupled receptor (ADGR) subfamily.</text>
</comment>
<feature type="domain" description="Ig-like" evidence="14">
    <location>
        <begin position="518"/>
        <end position="614"/>
    </location>
</feature>
<dbReference type="GO" id="GO:0005886">
    <property type="term" value="C:plasma membrane"/>
    <property type="evidence" value="ECO:0007669"/>
    <property type="project" value="UniProtKB-SubCell"/>
</dbReference>
<dbReference type="PANTHER" id="PTHR45813:SF4">
    <property type="entry name" value="ADHESION G PROTEIN-COUPLED RECEPTOR F5"/>
    <property type="match status" value="1"/>
</dbReference>
<keyword evidence="7 10" id="KW-0472">Membrane</keyword>
<dbReference type="SMART" id="SM00409">
    <property type="entry name" value="IG"/>
    <property type="match status" value="2"/>
</dbReference>
<dbReference type="InterPro" id="IPR051587">
    <property type="entry name" value="Adhesion_GPCR"/>
</dbReference>
<dbReference type="Pfam" id="PF00002">
    <property type="entry name" value="7tm_2"/>
    <property type="match status" value="1"/>
</dbReference>
<evidence type="ECO:0000256" key="7">
    <source>
        <dbReference type="ARBA" id="ARBA00023136"/>
    </source>
</evidence>
<dbReference type="EMBL" id="JAPFRF010000001">
    <property type="protein sequence ID" value="KAJ7346021.1"/>
    <property type="molecule type" value="Genomic_DNA"/>
</dbReference>
<organism evidence="15 16">
    <name type="scientific">Phrynocephalus forsythii</name>
    <dbReference type="NCBI Taxonomy" id="171643"/>
    <lineage>
        <taxon>Eukaryota</taxon>
        <taxon>Metazoa</taxon>
        <taxon>Chordata</taxon>
        <taxon>Craniata</taxon>
        <taxon>Vertebrata</taxon>
        <taxon>Euteleostomi</taxon>
        <taxon>Lepidosauria</taxon>
        <taxon>Squamata</taxon>
        <taxon>Bifurcata</taxon>
        <taxon>Unidentata</taxon>
        <taxon>Episquamata</taxon>
        <taxon>Toxicofera</taxon>
        <taxon>Iguania</taxon>
        <taxon>Acrodonta</taxon>
        <taxon>Agamidae</taxon>
        <taxon>Agaminae</taxon>
        <taxon>Phrynocephalus</taxon>
    </lineage>
</organism>
<keyword evidence="3" id="KW-1003">Cell membrane</keyword>
<dbReference type="PRINTS" id="PR00249">
    <property type="entry name" value="GPCRSECRETIN"/>
</dbReference>
<dbReference type="SUPFAM" id="SSF81321">
    <property type="entry name" value="Family A G protein-coupled receptor-like"/>
    <property type="match status" value="1"/>
</dbReference>
<dbReference type="InterPro" id="IPR013783">
    <property type="entry name" value="Ig-like_fold"/>
</dbReference>
<dbReference type="InterPro" id="IPR036364">
    <property type="entry name" value="SEA_dom_sf"/>
</dbReference>
<dbReference type="PANTHER" id="PTHR45813">
    <property type="entry name" value="IG-LIKE DOMAIN-CONTAINING PROTEIN"/>
    <property type="match status" value="1"/>
</dbReference>
<dbReference type="InterPro" id="IPR036179">
    <property type="entry name" value="Ig-like_dom_sf"/>
</dbReference>
<evidence type="ECO:0000256" key="2">
    <source>
        <dbReference type="ARBA" id="ARBA00007343"/>
    </source>
</evidence>
<dbReference type="OrthoDB" id="10040049at2759"/>
<evidence type="ECO:0000256" key="1">
    <source>
        <dbReference type="ARBA" id="ARBA00004651"/>
    </source>
</evidence>
<dbReference type="FunFam" id="1.20.1070.10:FF:000058">
    <property type="entry name" value="Adhesion G protein-coupled receptor F5"/>
    <property type="match status" value="1"/>
</dbReference>
<feature type="domain" description="G-protein coupled receptors family 2 profile 2" evidence="13">
    <location>
        <begin position="1058"/>
        <end position="1316"/>
    </location>
</feature>
<dbReference type="Proteomes" id="UP001142489">
    <property type="component" value="Unassembled WGS sequence"/>
</dbReference>
<dbReference type="GO" id="GO:0019216">
    <property type="term" value="P:regulation of lipid metabolic process"/>
    <property type="evidence" value="ECO:0007669"/>
    <property type="project" value="TreeGrafter"/>
</dbReference>
<dbReference type="PROSITE" id="PS50835">
    <property type="entry name" value="IG_LIKE"/>
    <property type="match status" value="2"/>
</dbReference>